<accession>A0A2M9CNM6</accession>
<dbReference type="Pfam" id="PF10400">
    <property type="entry name" value="Vir_act_alpha_C"/>
    <property type="match status" value="1"/>
</dbReference>
<dbReference type="InterPro" id="IPR018309">
    <property type="entry name" value="Tscrpt_reg_PadR_C"/>
</dbReference>
<evidence type="ECO:0000313" key="3">
    <source>
        <dbReference type="EMBL" id="PJJ73503.1"/>
    </source>
</evidence>
<dbReference type="Pfam" id="PF03551">
    <property type="entry name" value="PadR"/>
    <property type="match status" value="1"/>
</dbReference>
<protein>
    <submittedName>
        <fullName evidence="3">DNA-binding PadR family transcriptional regulator</fullName>
    </submittedName>
</protein>
<dbReference type="Proteomes" id="UP000228758">
    <property type="component" value="Unassembled WGS sequence"/>
</dbReference>
<feature type="domain" description="Transcription regulator PadR C-terminal" evidence="2">
    <location>
        <begin position="95"/>
        <end position="172"/>
    </location>
</feature>
<feature type="domain" description="Transcription regulator PadR N-terminal" evidence="1">
    <location>
        <begin position="9"/>
        <end position="82"/>
    </location>
</feature>
<dbReference type="InterPro" id="IPR005149">
    <property type="entry name" value="Tscrpt_reg_PadR_N"/>
</dbReference>
<dbReference type="AlphaFoldDB" id="A0A2M9CNM6"/>
<keyword evidence="3" id="KW-0238">DNA-binding</keyword>
<organism evidence="3 4">
    <name type="scientific">Diaminobutyricimonas aerilata</name>
    <dbReference type="NCBI Taxonomy" id="1162967"/>
    <lineage>
        <taxon>Bacteria</taxon>
        <taxon>Bacillati</taxon>
        <taxon>Actinomycetota</taxon>
        <taxon>Actinomycetes</taxon>
        <taxon>Micrococcales</taxon>
        <taxon>Microbacteriaceae</taxon>
        <taxon>Diaminobutyricimonas</taxon>
    </lineage>
</organism>
<evidence type="ECO:0000313" key="4">
    <source>
        <dbReference type="Proteomes" id="UP000228758"/>
    </source>
</evidence>
<dbReference type="EMBL" id="PGFF01000001">
    <property type="protein sequence ID" value="PJJ73503.1"/>
    <property type="molecule type" value="Genomic_DNA"/>
</dbReference>
<evidence type="ECO:0000259" key="2">
    <source>
        <dbReference type="Pfam" id="PF10400"/>
    </source>
</evidence>
<proteinExistence type="predicted"/>
<keyword evidence="4" id="KW-1185">Reference proteome</keyword>
<sequence>MSVSLRHCILALVDLRPMTGYDLKKAFDGSVAHFWSADQAQIYRTLARLEADGLVEVEVIPQAGKPDRREHRITAEGSSELSRWLRSPAEHEPDREPFLARIFFAGRENDPALIRALIGERRAEAQRRRDALRSLPAPDGDLAARLRTATLRNGVLHLEAELAWVDELERTL</sequence>
<evidence type="ECO:0000259" key="1">
    <source>
        <dbReference type="Pfam" id="PF03551"/>
    </source>
</evidence>
<dbReference type="PANTHER" id="PTHR43252:SF6">
    <property type="entry name" value="NEGATIVE TRANSCRIPTION REGULATOR PADR"/>
    <property type="match status" value="1"/>
</dbReference>
<dbReference type="PANTHER" id="PTHR43252">
    <property type="entry name" value="TRANSCRIPTIONAL REGULATOR YQJI"/>
    <property type="match status" value="1"/>
</dbReference>
<dbReference type="InterPro" id="IPR036388">
    <property type="entry name" value="WH-like_DNA-bd_sf"/>
</dbReference>
<dbReference type="Gene3D" id="6.10.140.190">
    <property type="match status" value="1"/>
</dbReference>
<reference evidence="3 4" key="1">
    <citation type="submission" date="2017-11" db="EMBL/GenBank/DDBJ databases">
        <title>Genomic Encyclopedia of Archaeal and Bacterial Type Strains, Phase II (KMG-II): From Individual Species to Whole Genera.</title>
        <authorList>
            <person name="Goeker M."/>
        </authorList>
    </citation>
    <scope>NUCLEOTIDE SEQUENCE [LARGE SCALE GENOMIC DNA]</scope>
    <source>
        <strain evidence="3 4">DSM 27393</strain>
    </source>
</reference>
<gene>
    <name evidence="3" type="ORF">CLV46_3095</name>
</gene>
<name>A0A2M9CNM6_9MICO</name>
<dbReference type="SUPFAM" id="SSF46785">
    <property type="entry name" value="Winged helix' DNA-binding domain"/>
    <property type="match status" value="1"/>
</dbReference>
<dbReference type="Gene3D" id="1.10.10.10">
    <property type="entry name" value="Winged helix-like DNA-binding domain superfamily/Winged helix DNA-binding domain"/>
    <property type="match status" value="1"/>
</dbReference>
<dbReference type="InterPro" id="IPR036390">
    <property type="entry name" value="WH_DNA-bd_sf"/>
</dbReference>
<dbReference type="GO" id="GO:0003677">
    <property type="term" value="F:DNA binding"/>
    <property type="evidence" value="ECO:0007669"/>
    <property type="project" value="UniProtKB-KW"/>
</dbReference>
<comment type="caution">
    <text evidence="3">The sequence shown here is derived from an EMBL/GenBank/DDBJ whole genome shotgun (WGS) entry which is preliminary data.</text>
</comment>